<proteinExistence type="predicted"/>
<sequence>MSKHPIPGWLRSQFSRIEDEVQKLGPCGVFTQMRTVTQTYFEQQAEALHPKKEPVAWGAPKTVRQLIGQLETLDPELETVALYRLPDGLGKLSGKVKQGHISTSYERMEGIWLGPYKGNGRKVLAFWTKLDPRELPDGEPLPKTPELIGAPELDGLSFQELRQANVKRLASSKYKLCEQNWQSAHWMNALTGEVGECANIIKKVDRGDYSLEAALPNIARELADIQCYLDILAFKLGIDLGAATVSKFDEVSERIGSPIRLGEPVKEPAVCAACNGKREIFYHDIEDGWYEPCNACSPTMSEPV</sequence>
<evidence type="ECO:0000313" key="1">
    <source>
        <dbReference type="EMBL" id="CAI8893998.1"/>
    </source>
</evidence>
<name>A0AAV1BMJ3_PSEUB</name>
<protein>
    <recommendedName>
        <fullName evidence="3">NTP pyrophosphohydrolase MazG putative catalytic core domain-containing protein</fullName>
    </recommendedName>
</protein>
<organism evidence="1 2">
    <name type="scientific">Pseudomonas syringae pv. tomato</name>
    <dbReference type="NCBI Taxonomy" id="323"/>
    <lineage>
        <taxon>Bacteria</taxon>
        <taxon>Pseudomonadati</taxon>
        <taxon>Pseudomonadota</taxon>
        <taxon>Gammaproteobacteria</taxon>
        <taxon>Pseudomonadales</taxon>
        <taxon>Pseudomonadaceae</taxon>
        <taxon>Pseudomonas</taxon>
    </lineage>
</organism>
<gene>
    <name evidence="1" type="ORF">DAPPPG215_16855</name>
</gene>
<dbReference type="EMBL" id="OX458335">
    <property type="protein sequence ID" value="CAI8893998.1"/>
    <property type="molecule type" value="Genomic_DNA"/>
</dbReference>
<dbReference type="CDD" id="cd11523">
    <property type="entry name" value="NTP-PPase"/>
    <property type="match status" value="1"/>
</dbReference>
<reference evidence="1" key="1">
    <citation type="submission" date="2023-03" db="EMBL/GenBank/DDBJ databases">
        <authorList>
            <person name="Pothier F. J."/>
        </authorList>
    </citation>
    <scope>NUCLEOTIDE SEQUENCE</scope>
    <source>
        <strain evidence="1">DAPP-PG 215</strain>
    </source>
</reference>
<evidence type="ECO:0000313" key="2">
    <source>
        <dbReference type="Proteomes" id="UP001177000"/>
    </source>
</evidence>
<accession>A0AAV1BMJ3</accession>
<dbReference type="Proteomes" id="UP001177000">
    <property type="component" value="Chromosome"/>
</dbReference>
<dbReference type="RefSeq" id="WP_010215720.1">
    <property type="nucleotide sequence ID" value="NZ_JAIFYB010000035.1"/>
</dbReference>
<dbReference type="AlphaFoldDB" id="A0AAV1BMJ3"/>
<dbReference type="SUPFAM" id="SSF101386">
    <property type="entry name" value="all-alpha NTP pyrophosphatases"/>
    <property type="match status" value="1"/>
</dbReference>
<evidence type="ECO:0008006" key="3">
    <source>
        <dbReference type="Google" id="ProtNLM"/>
    </source>
</evidence>
<dbReference type="Gene3D" id="1.10.287.1080">
    <property type="entry name" value="MazG-like"/>
    <property type="match status" value="1"/>
</dbReference>